<dbReference type="PANTHER" id="PTHR37984">
    <property type="entry name" value="PROTEIN CBG26694"/>
    <property type="match status" value="1"/>
</dbReference>
<evidence type="ECO:0000313" key="3">
    <source>
        <dbReference type="Proteomes" id="UP000198211"/>
    </source>
</evidence>
<dbReference type="EMBL" id="NBNE01000362">
    <property type="protein sequence ID" value="OWZ20083.1"/>
    <property type="molecule type" value="Genomic_DNA"/>
</dbReference>
<evidence type="ECO:0000259" key="1">
    <source>
        <dbReference type="PROSITE" id="PS50994"/>
    </source>
</evidence>
<reference evidence="3" key="1">
    <citation type="submission" date="2017-03" db="EMBL/GenBank/DDBJ databases">
        <title>Phytopthora megakarya and P. palmivora, two closely related causual agents of cacao black pod achieved similar genome size and gene model numbers by different mechanisms.</title>
        <authorList>
            <person name="Ali S."/>
            <person name="Shao J."/>
            <person name="Larry D.J."/>
            <person name="Kronmiller B."/>
            <person name="Shen D."/>
            <person name="Strem M.D."/>
            <person name="Melnick R.L."/>
            <person name="Guiltinan M.J."/>
            <person name="Tyler B.M."/>
            <person name="Meinhardt L.W."/>
            <person name="Bailey B.A."/>
        </authorList>
    </citation>
    <scope>NUCLEOTIDE SEQUENCE [LARGE SCALE GENOMIC DNA]</scope>
    <source>
        <strain evidence="3">zdho120</strain>
    </source>
</reference>
<feature type="domain" description="Integrase catalytic" evidence="1">
    <location>
        <begin position="1"/>
        <end position="119"/>
    </location>
</feature>
<gene>
    <name evidence="2" type="ORF">PHMEG_0005549</name>
</gene>
<proteinExistence type="predicted"/>
<comment type="caution">
    <text evidence="2">The sequence shown here is derived from an EMBL/GenBank/DDBJ whole genome shotgun (WGS) entry which is preliminary data.</text>
</comment>
<dbReference type="GO" id="GO:0003676">
    <property type="term" value="F:nucleic acid binding"/>
    <property type="evidence" value="ECO:0007669"/>
    <property type="project" value="InterPro"/>
</dbReference>
<dbReference type="Gene3D" id="3.30.420.10">
    <property type="entry name" value="Ribonuclease H-like superfamily/Ribonuclease H"/>
    <property type="match status" value="1"/>
</dbReference>
<accession>A0A225WQX3</accession>
<dbReference type="InterPro" id="IPR001584">
    <property type="entry name" value="Integrase_cat-core"/>
</dbReference>
<dbReference type="AlphaFoldDB" id="A0A225WQX3"/>
<name>A0A225WQX3_9STRA</name>
<dbReference type="PROSITE" id="PS50994">
    <property type="entry name" value="INTEGRASE"/>
    <property type="match status" value="1"/>
</dbReference>
<keyword evidence="2" id="KW-0548">Nucleotidyltransferase</keyword>
<keyword evidence="2" id="KW-0808">Transferase</keyword>
<dbReference type="PANTHER" id="PTHR37984:SF5">
    <property type="entry name" value="PROTEIN NYNRIN-LIKE"/>
    <property type="match status" value="1"/>
</dbReference>
<dbReference type="Proteomes" id="UP000198211">
    <property type="component" value="Unassembled WGS sequence"/>
</dbReference>
<sequence length="266" mass="30140">MSDTDSLTVAKVFEECIYRRFGAPSLIRHGREPRFMSEMFQAFAELIQAQSRSTLSYRPQGDGQQEWSVKTVMQSVKFYVEDPLQQDWDEIAERLVFAINNSHDMTRKETPFYLSVAYMERVKSGLVDKLVHRWHGPFRVKQGCPQQTETMAHILNHCDANNASIRALHDRVLDGIAEQLRVVKRTGRVELRINQTVVQAPTSTLRPDIQLVDHDHKRVVLADLVVAFDADTAGHRATGLDAAHADKLVKYAPLCASSNTVVGARR</sequence>
<organism evidence="2 3">
    <name type="scientific">Phytophthora megakarya</name>
    <dbReference type="NCBI Taxonomy" id="4795"/>
    <lineage>
        <taxon>Eukaryota</taxon>
        <taxon>Sar</taxon>
        <taxon>Stramenopiles</taxon>
        <taxon>Oomycota</taxon>
        <taxon>Peronosporomycetes</taxon>
        <taxon>Peronosporales</taxon>
        <taxon>Peronosporaceae</taxon>
        <taxon>Phytophthora</taxon>
    </lineage>
</organism>
<dbReference type="InterPro" id="IPR012337">
    <property type="entry name" value="RNaseH-like_sf"/>
</dbReference>
<dbReference type="InterPro" id="IPR050951">
    <property type="entry name" value="Retrovirus_Pol_polyprotein"/>
</dbReference>
<keyword evidence="3" id="KW-1185">Reference proteome</keyword>
<dbReference type="OrthoDB" id="104905at2759"/>
<keyword evidence="2" id="KW-0695">RNA-directed DNA polymerase</keyword>
<dbReference type="GO" id="GO:0015074">
    <property type="term" value="P:DNA integration"/>
    <property type="evidence" value="ECO:0007669"/>
    <property type="project" value="InterPro"/>
</dbReference>
<evidence type="ECO:0000313" key="2">
    <source>
        <dbReference type="EMBL" id="OWZ20083.1"/>
    </source>
</evidence>
<dbReference type="SUPFAM" id="SSF53098">
    <property type="entry name" value="Ribonuclease H-like"/>
    <property type="match status" value="1"/>
</dbReference>
<protein>
    <submittedName>
        <fullName evidence="2">Reverse transcriptase</fullName>
    </submittedName>
</protein>
<dbReference type="InterPro" id="IPR036397">
    <property type="entry name" value="RNaseH_sf"/>
</dbReference>
<dbReference type="GO" id="GO:0003964">
    <property type="term" value="F:RNA-directed DNA polymerase activity"/>
    <property type="evidence" value="ECO:0007669"/>
    <property type="project" value="UniProtKB-KW"/>
</dbReference>